<evidence type="ECO:0000256" key="1">
    <source>
        <dbReference type="SAM" id="MobiDB-lite"/>
    </source>
</evidence>
<reference evidence="2 3" key="1">
    <citation type="submission" date="2021-08" db="EMBL/GenBank/DDBJ databases">
        <title>Nocardioides bacterium WL0053 sp. nov., isolated from the sediment.</title>
        <authorList>
            <person name="Wang L."/>
            <person name="Zhang D."/>
            <person name="Zhang A."/>
        </authorList>
    </citation>
    <scope>NUCLEOTIDE SEQUENCE [LARGE SCALE GENOMIC DNA]</scope>
    <source>
        <strain evidence="2 3">WL0053</strain>
    </source>
</reference>
<dbReference type="PROSITE" id="PS51257">
    <property type="entry name" value="PROKAR_LIPOPROTEIN"/>
    <property type="match status" value="1"/>
</dbReference>
<organism evidence="2 3">
    <name type="scientific">Nocardioides jiangsuensis</name>
    <dbReference type="NCBI Taxonomy" id="2866161"/>
    <lineage>
        <taxon>Bacteria</taxon>
        <taxon>Bacillati</taxon>
        <taxon>Actinomycetota</taxon>
        <taxon>Actinomycetes</taxon>
        <taxon>Propionibacteriales</taxon>
        <taxon>Nocardioidaceae</taxon>
        <taxon>Nocardioides</taxon>
    </lineage>
</organism>
<feature type="region of interest" description="Disordered" evidence="1">
    <location>
        <begin position="114"/>
        <end position="137"/>
    </location>
</feature>
<evidence type="ECO:0000313" key="2">
    <source>
        <dbReference type="EMBL" id="MBY9075818.1"/>
    </source>
</evidence>
<accession>A0ABS7RP41</accession>
<protein>
    <submittedName>
        <fullName evidence="2">Uncharacterized protein</fullName>
    </submittedName>
</protein>
<keyword evidence="3" id="KW-1185">Reference proteome</keyword>
<feature type="compositionally biased region" description="Low complexity" evidence="1">
    <location>
        <begin position="116"/>
        <end position="129"/>
    </location>
</feature>
<proteinExistence type="predicted"/>
<gene>
    <name evidence="2" type="ORF">K1X13_13380</name>
</gene>
<comment type="caution">
    <text evidence="2">The sequence shown here is derived from an EMBL/GenBank/DDBJ whole genome shotgun (WGS) entry which is preliminary data.</text>
</comment>
<sequence length="199" mass="19907">MSARSALPRRARPTRRAVLAGTAAGLVAGLSGCTSEHDSARRGGRHRGGGPDVDPDVAVASEALAGQRAALDLVVATQDAHPALRRDLAPLVGTHEAHVKLLGEAVPPGLAGGATAVPSASASPAAASRRSSRAVPRDPAKALADLVASEQQLTDATKQHAFVAESGAFARLLGSMAAAAAQHVVVLGAVDPSRGGGRR</sequence>
<name>A0ABS7RP41_9ACTN</name>
<dbReference type="Proteomes" id="UP000754710">
    <property type="component" value="Unassembled WGS sequence"/>
</dbReference>
<dbReference type="EMBL" id="JAIEZQ010000002">
    <property type="protein sequence ID" value="MBY9075818.1"/>
    <property type="molecule type" value="Genomic_DNA"/>
</dbReference>
<evidence type="ECO:0000313" key="3">
    <source>
        <dbReference type="Proteomes" id="UP000754710"/>
    </source>
</evidence>
<feature type="region of interest" description="Disordered" evidence="1">
    <location>
        <begin position="30"/>
        <end position="55"/>
    </location>
</feature>
<dbReference type="RefSeq" id="WP_221025520.1">
    <property type="nucleotide sequence ID" value="NZ_JAIEZQ010000002.1"/>
</dbReference>